<reference evidence="1 2" key="1">
    <citation type="journal article" date="2015" name="Genome Announc.">
        <title>Complete Genome Sequencing of Protease-Producing Novel Arthrobacter sp. Strain IHBB 11108 Using PacBio Single-Molecule Real-Time Sequencing Technology.</title>
        <authorList>
            <person name="Kiran S."/>
            <person name="Swarnkar M.K."/>
            <person name="Pal M."/>
            <person name="Thakur R."/>
            <person name="Tewari R."/>
            <person name="Singh A.K."/>
            <person name="Gulati A."/>
        </authorList>
    </citation>
    <scope>NUCLEOTIDE SEQUENCE [LARGE SCALE GENOMIC DNA]</scope>
    <source>
        <strain evidence="1 2">IHBB 11108</strain>
    </source>
</reference>
<organism evidence="1 2">
    <name type="scientific">Psychromicrobium lacuslunae</name>
    <dbReference type="NCBI Taxonomy" id="1618207"/>
    <lineage>
        <taxon>Bacteria</taxon>
        <taxon>Bacillati</taxon>
        <taxon>Actinomycetota</taxon>
        <taxon>Actinomycetes</taxon>
        <taxon>Micrococcales</taxon>
        <taxon>Micrococcaceae</taxon>
        <taxon>Psychromicrobium</taxon>
    </lineage>
</organism>
<name>A0A0D4BXI7_9MICC</name>
<dbReference type="STRING" id="1618207.UM93_05920"/>
<dbReference type="AlphaFoldDB" id="A0A0D4BXI7"/>
<gene>
    <name evidence="1" type="ORF">UM93_05920</name>
</gene>
<dbReference type="EMBL" id="CP011005">
    <property type="protein sequence ID" value="AJT41167.1"/>
    <property type="molecule type" value="Genomic_DNA"/>
</dbReference>
<proteinExistence type="predicted"/>
<dbReference type="Proteomes" id="UP000061839">
    <property type="component" value="Chromosome"/>
</dbReference>
<keyword evidence="2" id="KW-1185">Reference proteome</keyword>
<dbReference type="PATRIC" id="fig|1618207.4.peg.1200"/>
<protein>
    <submittedName>
        <fullName evidence="1">Uncharacterized protein</fullName>
    </submittedName>
</protein>
<dbReference type="HOGENOM" id="CLU_2950168_0_0_11"/>
<evidence type="ECO:0000313" key="2">
    <source>
        <dbReference type="Proteomes" id="UP000061839"/>
    </source>
</evidence>
<accession>A0A0D4BXI7</accession>
<evidence type="ECO:0000313" key="1">
    <source>
        <dbReference type="EMBL" id="AJT41167.1"/>
    </source>
</evidence>
<dbReference type="KEGG" id="ari:UM93_05920"/>
<sequence length="59" mass="6322">MPRKKSKVRLPVGFLCGSWGPGVNKITQLLATSADSRVSKIPVSILVSIKVLDFGIAQL</sequence>